<dbReference type="PROSITE" id="PS51669">
    <property type="entry name" value="4FE4S_MOW_BIS_MGD"/>
    <property type="match status" value="1"/>
</dbReference>
<keyword evidence="1" id="KW-0004">4Fe-4S</keyword>
<dbReference type="AlphaFoldDB" id="A0A516WYV7"/>
<evidence type="ECO:0000256" key="4">
    <source>
        <dbReference type="ARBA" id="ARBA00023014"/>
    </source>
</evidence>
<evidence type="ECO:0000256" key="1">
    <source>
        <dbReference type="ARBA" id="ARBA00022485"/>
    </source>
</evidence>
<dbReference type="Pfam" id="PF01568">
    <property type="entry name" value="Molydop_binding"/>
    <property type="match status" value="1"/>
</dbReference>
<dbReference type="SUPFAM" id="SSF53706">
    <property type="entry name" value="Formate dehydrogenase/DMSO reductase, domains 1-3"/>
    <property type="match status" value="1"/>
</dbReference>
<evidence type="ECO:0000256" key="3">
    <source>
        <dbReference type="ARBA" id="ARBA00023004"/>
    </source>
</evidence>
<dbReference type="Gene3D" id="2.20.25.90">
    <property type="entry name" value="ADC-like domains"/>
    <property type="match status" value="1"/>
</dbReference>
<dbReference type="SUPFAM" id="SSF50692">
    <property type="entry name" value="ADC-like"/>
    <property type="match status" value="1"/>
</dbReference>
<keyword evidence="2" id="KW-0479">Metal-binding</keyword>
<dbReference type="GO" id="GO:0016020">
    <property type="term" value="C:membrane"/>
    <property type="evidence" value="ECO:0007669"/>
    <property type="project" value="TreeGrafter"/>
</dbReference>
<evidence type="ECO:0000313" key="7">
    <source>
        <dbReference type="Proteomes" id="UP000317344"/>
    </source>
</evidence>
<dbReference type="GO" id="GO:0022904">
    <property type="term" value="P:respiratory electron transport chain"/>
    <property type="evidence" value="ECO:0007669"/>
    <property type="project" value="TreeGrafter"/>
</dbReference>
<keyword evidence="3" id="KW-0408">Iron</keyword>
<dbReference type="Gene3D" id="3.40.50.740">
    <property type="match status" value="1"/>
</dbReference>
<organism evidence="6 7">
    <name type="scientific">Tomitella fengzijianii</name>
    <dbReference type="NCBI Taxonomy" id="2597660"/>
    <lineage>
        <taxon>Bacteria</taxon>
        <taxon>Bacillati</taxon>
        <taxon>Actinomycetota</taxon>
        <taxon>Actinomycetes</taxon>
        <taxon>Mycobacteriales</taxon>
        <taxon>Tomitella</taxon>
    </lineage>
</organism>
<accession>A0A516WYV7</accession>
<sequence>MTATHCPYCGLQCAMTVSGDVPGRAAVTARDFPTNRGGLCQKGWTSAELLAHPDRLRTPLIRDDAGTLRPATWNIALDAVAEGIWRTRRRHGRDAVAVYGSGGLTNEKAYMLGKFARVALGTASIDYNGRFCMSSAAAAATRAFGIDRGLPFPVSDLTDARAIILFGANIAETMPPLLGHLRCAAAAGGLVVVDPRRTPTAAAAEESGGIHLPLAPGTDAALALGMLHIAVTEGYIDHAFIDARTRGFDDAWSAAARWWPHRVETVTGVSADALRRAVRILARSRDAGTGAYVLTGRGAEQHAHGTDTVSAVIDLALAMGLPGRRGRGYGTVTGQGNGQGGREHGQKADQLPGYRRLSDALDRDHVARVWGVPASSLPAPGVSAYELFDRAGMDRGVRALLVHGANPAVSAPRSAHVVERLRSLDLLVVSDFVLSETAAMADVVLPVLQWAEEDGTTTSLEGRVLRRRRAVSPPPGARSELRVLADLAVRLGRPAEMFPTEPRAVFDELRRASSGGAADYAGISYSRLERGEALHWPCPAENHTGTPRLFLDRFATGDGRARFAGADHRGPGEATDDEHPLYATTGRILTQYQSGAQTRRITELVDVAREAFVQVHPDTADRSGVRDGALARVVGRRGAMTARVRVDDAMRTDTVFVPFHFPGRGRANLLTNPLLDPTSRMPEFKVCAVRLEAAE</sequence>
<dbReference type="Pfam" id="PF04879">
    <property type="entry name" value="Molybdop_Fe4S4"/>
    <property type="match status" value="1"/>
</dbReference>
<dbReference type="EMBL" id="CP041765">
    <property type="protein sequence ID" value="QDQ96026.1"/>
    <property type="molecule type" value="Genomic_DNA"/>
</dbReference>
<dbReference type="GO" id="GO:0003954">
    <property type="term" value="F:NADH dehydrogenase activity"/>
    <property type="evidence" value="ECO:0007669"/>
    <property type="project" value="TreeGrafter"/>
</dbReference>
<dbReference type="PANTHER" id="PTHR43105">
    <property type="entry name" value="RESPIRATORY NITRATE REDUCTASE"/>
    <property type="match status" value="1"/>
</dbReference>
<dbReference type="CDD" id="cd00508">
    <property type="entry name" value="MopB_CT_Fdh-Nap-like"/>
    <property type="match status" value="1"/>
</dbReference>
<dbReference type="SMART" id="SM00926">
    <property type="entry name" value="Molybdop_Fe4S4"/>
    <property type="match status" value="1"/>
</dbReference>
<dbReference type="InterPro" id="IPR006963">
    <property type="entry name" value="Mopterin_OxRdtase_4Fe-4S_dom"/>
</dbReference>
<reference evidence="6 7" key="2">
    <citation type="submission" date="2019-07" db="EMBL/GenBank/DDBJ databases">
        <authorList>
            <person name="Huang Y."/>
        </authorList>
    </citation>
    <scope>NUCLEOTIDE SEQUENCE [LARGE SCALE GENOMIC DNA]</scope>
    <source>
        <strain evidence="6 7">HY188</strain>
    </source>
</reference>
<dbReference type="InterPro" id="IPR009010">
    <property type="entry name" value="Asp_de-COase-like_dom_sf"/>
</dbReference>
<name>A0A516WYV7_9ACTN</name>
<dbReference type="Gene3D" id="3.40.228.10">
    <property type="entry name" value="Dimethylsulfoxide Reductase, domain 2"/>
    <property type="match status" value="1"/>
</dbReference>
<dbReference type="Gene3D" id="2.40.40.20">
    <property type="match status" value="1"/>
</dbReference>
<dbReference type="InterPro" id="IPR006657">
    <property type="entry name" value="MoPterin_dinucl-bd_dom"/>
</dbReference>
<keyword evidence="4" id="KW-0411">Iron-sulfur</keyword>
<evidence type="ECO:0000313" key="6">
    <source>
        <dbReference type="EMBL" id="QDQ96026.1"/>
    </source>
</evidence>
<keyword evidence="7" id="KW-1185">Reference proteome</keyword>
<dbReference type="RefSeq" id="WP_143905308.1">
    <property type="nucleotide sequence ID" value="NZ_CP041765.1"/>
</dbReference>
<evidence type="ECO:0000259" key="5">
    <source>
        <dbReference type="PROSITE" id="PS51669"/>
    </source>
</evidence>
<feature type="domain" description="4Fe-4S Mo/W bis-MGD-type" evidence="5">
    <location>
        <begin position="1"/>
        <end position="54"/>
    </location>
</feature>
<gene>
    <name evidence="6" type="ORF">FO059_00065</name>
</gene>
<dbReference type="Pfam" id="PF00384">
    <property type="entry name" value="Molybdopterin"/>
    <property type="match status" value="1"/>
</dbReference>
<dbReference type="InterPro" id="IPR006656">
    <property type="entry name" value="Mopterin_OxRdtase"/>
</dbReference>
<dbReference type="GO" id="GO:0051539">
    <property type="term" value="F:4 iron, 4 sulfur cluster binding"/>
    <property type="evidence" value="ECO:0007669"/>
    <property type="project" value="UniProtKB-KW"/>
</dbReference>
<dbReference type="KEGG" id="toy:FO059_00065"/>
<dbReference type="PANTHER" id="PTHR43105:SF10">
    <property type="entry name" value="NADH-QUINONE OXIDOREDUCTASE SUBUNIT G"/>
    <property type="match status" value="1"/>
</dbReference>
<reference evidence="6 7" key="1">
    <citation type="submission" date="2019-07" db="EMBL/GenBank/DDBJ databases">
        <title>Tomitella cavernea sp. nov., an actinomycete isolated from soil.</title>
        <authorList>
            <person name="Cheng J."/>
        </authorList>
    </citation>
    <scope>NUCLEOTIDE SEQUENCE [LARGE SCALE GENOMIC DNA]</scope>
    <source>
        <strain evidence="6 7">HY188</strain>
    </source>
</reference>
<proteinExistence type="predicted"/>
<dbReference type="OrthoDB" id="7376058at2"/>
<dbReference type="InterPro" id="IPR050123">
    <property type="entry name" value="Prok_molybdopt-oxidoreductase"/>
</dbReference>
<dbReference type="Proteomes" id="UP000317344">
    <property type="component" value="Chromosome"/>
</dbReference>
<dbReference type="GO" id="GO:0046872">
    <property type="term" value="F:metal ion binding"/>
    <property type="evidence" value="ECO:0007669"/>
    <property type="project" value="UniProtKB-KW"/>
</dbReference>
<protein>
    <submittedName>
        <fullName evidence="6">Molybdopterin-dependent oxidoreductase</fullName>
    </submittedName>
</protein>
<evidence type="ECO:0000256" key="2">
    <source>
        <dbReference type="ARBA" id="ARBA00022723"/>
    </source>
</evidence>
<dbReference type="GO" id="GO:0043546">
    <property type="term" value="F:molybdopterin cofactor binding"/>
    <property type="evidence" value="ECO:0007669"/>
    <property type="project" value="InterPro"/>
</dbReference>